<dbReference type="SUPFAM" id="SSF57850">
    <property type="entry name" value="RING/U-box"/>
    <property type="match status" value="1"/>
</dbReference>
<dbReference type="OrthoDB" id="8062037at2759"/>
<keyword evidence="17" id="KW-1185">Reference proteome</keyword>
<comment type="similarity">
    <text evidence="13">Belongs to the RING-type zinc finger family. ATL subfamily.</text>
</comment>
<protein>
    <recommendedName>
        <fullName evidence="4">RING-type E3 ubiquitin transferase</fullName>
        <ecNumber evidence="4">2.3.2.27</ecNumber>
    </recommendedName>
</protein>
<keyword evidence="7" id="KW-0479">Metal-binding</keyword>
<dbReference type="Pfam" id="PF13639">
    <property type="entry name" value="zf-RING_2"/>
    <property type="match status" value="1"/>
</dbReference>
<evidence type="ECO:0000256" key="9">
    <source>
        <dbReference type="ARBA" id="ARBA00022786"/>
    </source>
</evidence>
<evidence type="ECO:0000313" key="17">
    <source>
        <dbReference type="Proteomes" id="UP001141552"/>
    </source>
</evidence>
<keyword evidence="5" id="KW-0808">Transferase</keyword>
<evidence type="ECO:0000256" key="13">
    <source>
        <dbReference type="ARBA" id="ARBA00024209"/>
    </source>
</evidence>
<evidence type="ECO:0000256" key="4">
    <source>
        <dbReference type="ARBA" id="ARBA00012483"/>
    </source>
</evidence>
<dbReference type="PROSITE" id="PS50089">
    <property type="entry name" value="ZF_RING_2"/>
    <property type="match status" value="1"/>
</dbReference>
<evidence type="ECO:0000256" key="10">
    <source>
        <dbReference type="ARBA" id="ARBA00022833"/>
    </source>
</evidence>
<evidence type="ECO:0000313" key="16">
    <source>
        <dbReference type="EMBL" id="KAJ4845275.1"/>
    </source>
</evidence>
<comment type="catalytic activity">
    <reaction evidence="1">
        <text>S-ubiquitinyl-[E2 ubiquitin-conjugating enzyme]-L-cysteine + [acceptor protein]-L-lysine = [E2 ubiquitin-conjugating enzyme]-L-cysteine + N(6)-ubiquitinyl-[acceptor protein]-L-lysine.</text>
        <dbReference type="EC" id="2.3.2.27"/>
    </reaction>
</comment>
<evidence type="ECO:0000256" key="1">
    <source>
        <dbReference type="ARBA" id="ARBA00000900"/>
    </source>
</evidence>
<dbReference type="SMART" id="SM00184">
    <property type="entry name" value="RING"/>
    <property type="match status" value="1"/>
</dbReference>
<dbReference type="GO" id="GO:0008270">
    <property type="term" value="F:zinc ion binding"/>
    <property type="evidence" value="ECO:0007669"/>
    <property type="project" value="UniProtKB-KW"/>
</dbReference>
<name>A0A9Q0G886_9ROSI</name>
<evidence type="ECO:0000256" key="5">
    <source>
        <dbReference type="ARBA" id="ARBA00022679"/>
    </source>
</evidence>
<evidence type="ECO:0000256" key="12">
    <source>
        <dbReference type="ARBA" id="ARBA00023136"/>
    </source>
</evidence>
<keyword evidence="8 14" id="KW-0863">Zinc-finger</keyword>
<evidence type="ECO:0000256" key="6">
    <source>
        <dbReference type="ARBA" id="ARBA00022692"/>
    </source>
</evidence>
<dbReference type="PANTHER" id="PTHR45768:SF61">
    <property type="entry name" value="RING-H2 FINGER PROTEIN ATL18"/>
    <property type="match status" value="1"/>
</dbReference>
<sequence length="116" mass="12628">MFGLPRGADEDDCHKPTMCKGSLEMLPCYSYTASEADKKRHDCAICLSDFKVGDRCRLLPVCQHSFHALCVDPWLLGTGTCPLCRDSVFDKLAVPCGCAYCANSTPNPPPPLATMV</sequence>
<comment type="pathway">
    <text evidence="3">Protein modification; protein ubiquitination.</text>
</comment>
<evidence type="ECO:0000256" key="3">
    <source>
        <dbReference type="ARBA" id="ARBA00004906"/>
    </source>
</evidence>
<keyword evidence="6" id="KW-0812">Transmembrane</keyword>
<evidence type="ECO:0000259" key="15">
    <source>
        <dbReference type="PROSITE" id="PS50089"/>
    </source>
</evidence>
<evidence type="ECO:0000256" key="8">
    <source>
        <dbReference type="ARBA" id="ARBA00022771"/>
    </source>
</evidence>
<accession>A0A9Q0G886</accession>
<keyword evidence="9" id="KW-0833">Ubl conjugation pathway</keyword>
<keyword evidence="11" id="KW-1133">Transmembrane helix</keyword>
<keyword evidence="12" id="KW-0472">Membrane</keyword>
<gene>
    <name evidence="16" type="ORF">Tsubulata_038161</name>
</gene>
<proteinExistence type="inferred from homology"/>
<dbReference type="EMBL" id="JAKUCV010001730">
    <property type="protein sequence ID" value="KAJ4845275.1"/>
    <property type="molecule type" value="Genomic_DNA"/>
</dbReference>
<feature type="domain" description="RING-type" evidence="15">
    <location>
        <begin position="43"/>
        <end position="85"/>
    </location>
</feature>
<dbReference type="Gene3D" id="3.30.40.10">
    <property type="entry name" value="Zinc/RING finger domain, C3HC4 (zinc finger)"/>
    <property type="match status" value="1"/>
</dbReference>
<dbReference type="PANTHER" id="PTHR45768">
    <property type="entry name" value="E3 UBIQUITIN-PROTEIN LIGASE RNF13-LIKE"/>
    <property type="match status" value="1"/>
</dbReference>
<evidence type="ECO:0000256" key="2">
    <source>
        <dbReference type="ARBA" id="ARBA00004167"/>
    </source>
</evidence>
<reference evidence="16" key="1">
    <citation type="submission" date="2022-02" db="EMBL/GenBank/DDBJ databases">
        <authorList>
            <person name="Henning P.M."/>
            <person name="McCubbin A.G."/>
            <person name="Shore J.S."/>
        </authorList>
    </citation>
    <scope>NUCLEOTIDE SEQUENCE</scope>
    <source>
        <strain evidence="16">F60SS</strain>
        <tissue evidence="16">Leaves</tissue>
    </source>
</reference>
<dbReference type="GO" id="GO:0061630">
    <property type="term" value="F:ubiquitin protein ligase activity"/>
    <property type="evidence" value="ECO:0007669"/>
    <property type="project" value="UniProtKB-EC"/>
</dbReference>
<dbReference type="GO" id="GO:0016020">
    <property type="term" value="C:membrane"/>
    <property type="evidence" value="ECO:0007669"/>
    <property type="project" value="UniProtKB-SubCell"/>
</dbReference>
<evidence type="ECO:0000256" key="7">
    <source>
        <dbReference type="ARBA" id="ARBA00022723"/>
    </source>
</evidence>
<keyword evidence="10" id="KW-0862">Zinc</keyword>
<dbReference type="EC" id="2.3.2.27" evidence="4"/>
<evidence type="ECO:0000256" key="11">
    <source>
        <dbReference type="ARBA" id="ARBA00022989"/>
    </source>
</evidence>
<evidence type="ECO:0000256" key="14">
    <source>
        <dbReference type="PROSITE-ProRule" id="PRU00175"/>
    </source>
</evidence>
<dbReference type="InterPro" id="IPR013083">
    <property type="entry name" value="Znf_RING/FYVE/PHD"/>
</dbReference>
<dbReference type="AlphaFoldDB" id="A0A9Q0G886"/>
<dbReference type="Proteomes" id="UP001141552">
    <property type="component" value="Unassembled WGS sequence"/>
</dbReference>
<comment type="caution">
    <text evidence="16">The sequence shown here is derived from an EMBL/GenBank/DDBJ whole genome shotgun (WGS) entry which is preliminary data.</text>
</comment>
<comment type="subcellular location">
    <subcellularLocation>
        <location evidence="2">Membrane</location>
        <topology evidence="2">Single-pass membrane protein</topology>
    </subcellularLocation>
</comment>
<reference evidence="16" key="2">
    <citation type="journal article" date="2023" name="Plants (Basel)">
        <title>Annotation of the Turnera subulata (Passifloraceae) Draft Genome Reveals the S-Locus Evolved after the Divergence of Turneroideae from Passifloroideae in a Stepwise Manner.</title>
        <authorList>
            <person name="Henning P.M."/>
            <person name="Roalson E.H."/>
            <person name="Mir W."/>
            <person name="McCubbin A.G."/>
            <person name="Shore J.S."/>
        </authorList>
    </citation>
    <scope>NUCLEOTIDE SEQUENCE</scope>
    <source>
        <strain evidence="16">F60SS</strain>
    </source>
</reference>
<organism evidence="16 17">
    <name type="scientific">Turnera subulata</name>
    <dbReference type="NCBI Taxonomy" id="218843"/>
    <lineage>
        <taxon>Eukaryota</taxon>
        <taxon>Viridiplantae</taxon>
        <taxon>Streptophyta</taxon>
        <taxon>Embryophyta</taxon>
        <taxon>Tracheophyta</taxon>
        <taxon>Spermatophyta</taxon>
        <taxon>Magnoliopsida</taxon>
        <taxon>eudicotyledons</taxon>
        <taxon>Gunneridae</taxon>
        <taxon>Pentapetalae</taxon>
        <taxon>rosids</taxon>
        <taxon>fabids</taxon>
        <taxon>Malpighiales</taxon>
        <taxon>Passifloraceae</taxon>
        <taxon>Turnera</taxon>
    </lineage>
</organism>
<dbReference type="InterPro" id="IPR001841">
    <property type="entry name" value="Znf_RING"/>
</dbReference>